<feature type="region of interest" description="Disordered" evidence="3">
    <location>
        <begin position="57"/>
        <end position="87"/>
    </location>
</feature>
<name>A0A5C4TH69_FRUSA</name>
<dbReference type="Gene3D" id="4.10.80.30">
    <property type="entry name" value="DNA polymerase, domain 6"/>
    <property type="match status" value="1"/>
</dbReference>
<sequence length="432" mass="46628">MDNKFTRAHNRMAMATGETKTRTKLTKSKHGWIKIAMGITFASTSLFLMSTPSFADENPTTTADQTATPVQPEVQNADQTQTDQSSIQNQNRVALNLAAQPQKQADSDNINSADNQVDNQAAQATTDANTNQTATDNTPNALQTAKSTQLDAQPQSGTYTATQQQAIRDGAGLDSNVVNTLDPGESINYDSTSNNDGYEWLHYTSYSGQAHYVAKLNDATPASNSSTGNISSDHQDFINQLAPGAQNTWNEYGVLPSVSMAQAIVESAWGQSAPGNNLYGIKGDYNGNYTMQSTQEYYNGHYVTIQDKFRAYPDLATSVEDHGNFLAVNPRYSNLLYSKDYAYVCQMLQADGYATDPNYANTLISIISYNNLNRFDNGSSQPSTNRPGANTGNNQNNGNPAPANNNGNNNQPAPSNDTNGMIPASGAYTTST</sequence>
<dbReference type="Pfam" id="PF01832">
    <property type="entry name" value="Glucosaminidase"/>
    <property type="match status" value="1"/>
</dbReference>
<dbReference type="RefSeq" id="WP_180338005.1">
    <property type="nucleotide sequence ID" value="NZ_QFCR01000056.1"/>
</dbReference>
<keyword evidence="2" id="KW-0378">Hydrolase</keyword>
<dbReference type="AlphaFoldDB" id="A0A5C4TH69"/>
<comment type="caution">
    <text evidence="5">The sequence shown here is derived from an EMBL/GenBank/DDBJ whole genome shotgun (WGS) entry which is preliminary data.</text>
</comment>
<dbReference type="InterPro" id="IPR002901">
    <property type="entry name" value="MGlyc_endo_b_GlcNAc-like_dom"/>
</dbReference>
<feature type="non-terminal residue" evidence="5">
    <location>
        <position position="432"/>
    </location>
</feature>
<gene>
    <name evidence="5" type="ORF">DID87_07120</name>
</gene>
<feature type="compositionally biased region" description="Low complexity" evidence="3">
    <location>
        <begin position="385"/>
        <end position="416"/>
    </location>
</feature>
<feature type="region of interest" description="Disordered" evidence="3">
    <location>
        <begin position="120"/>
        <end position="139"/>
    </location>
</feature>
<evidence type="ECO:0000259" key="4">
    <source>
        <dbReference type="PROSITE" id="PS51781"/>
    </source>
</evidence>
<feature type="region of interest" description="Disordered" evidence="3">
    <location>
        <begin position="1"/>
        <end position="23"/>
    </location>
</feature>
<dbReference type="SMART" id="SM00047">
    <property type="entry name" value="LYZ2"/>
    <property type="match status" value="1"/>
</dbReference>
<feature type="region of interest" description="Disordered" evidence="3">
    <location>
        <begin position="144"/>
        <end position="164"/>
    </location>
</feature>
<dbReference type="SMART" id="SM00287">
    <property type="entry name" value="SH3b"/>
    <property type="match status" value="1"/>
</dbReference>
<dbReference type="Gene3D" id="1.10.530.10">
    <property type="match status" value="1"/>
</dbReference>
<comment type="similarity">
    <text evidence="1">Belongs to the glycosyl hydrolase 73 family.</text>
</comment>
<dbReference type="PANTHER" id="PTHR33308:SF10">
    <property type="entry name" value="EXO-GLUCOSAMINIDASE LYTG"/>
    <property type="match status" value="1"/>
</dbReference>
<reference evidence="5 6" key="1">
    <citation type="submission" date="2018-05" db="EMBL/GenBank/DDBJ databases">
        <title>Lactobacillus sanfranciscensis Ah4 draft denome sequence.</title>
        <authorList>
            <person name="Zhang G."/>
        </authorList>
    </citation>
    <scope>NUCLEOTIDE SEQUENCE [LARGE SCALE GENOMIC DNA]</scope>
    <source>
        <strain evidence="5 6">Ah4</strain>
    </source>
</reference>
<dbReference type="Gene3D" id="2.30.30.40">
    <property type="entry name" value="SH3 Domains"/>
    <property type="match status" value="1"/>
</dbReference>
<evidence type="ECO:0000256" key="1">
    <source>
        <dbReference type="ARBA" id="ARBA00010266"/>
    </source>
</evidence>
<evidence type="ECO:0000256" key="3">
    <source>
        <dbReference type="SAM" id="MobiDB-lite"/>
    </source>
</evidence>
<dbReference type="PROSITE" id="PS51781">
    <property type="entry name" value="SH3B"/>
    <property type="match status" value="1"/>
</dbReference>
<accession>A0A5C4TH69</accession>
<evidence type="ECO:0000256" key="2">
    <source>
        <dbReference type="ARBA" id="ARBA00022801"/>
    </source>
</evidence>
<feature type="region of interest" description="Disordered" evidence="3">
    <location>
        <begin position="377"/>
        <end position="432"/>
    </location>
</feature>
<dbReference type="InterPro" id="IPR003646">
    <property type="entry name" value="SH3-like_bac-type"/>
</dbReference>
<organism evidence="5 6">
    <name type="scientific">Fructilactobacillus sanfranciscensis</name>
    <name type="common">Lactobacillus sanfranciscensis</name>
    <dbReference type="NCBI Taxonomy" id="1625"/>
    <lineage>
        <taxon>Bacteria</taxon>
        <taxon>Bacillati</taxon>
        <taxon>Bacillota</taxon>
        <taxon>Bacilli</taxon>
        <taxon>Lactobacillales</taxon>
        <taxon>Lactobacillaceae</taxon>
        <taxon>Fructilactobacillus</taxon>
    </lineage>
</organism>
<evidence type="ECO:0000313" key="6">
    <source>
        <dbReference type="Proteomes" id="UP000313312"/>
    </source>
</evidence>
<dbReference type="EMBL" id="QFCR01000056">
    <property type="protein sequence ID" value="TNK89715.1"/>
    <property type="molecule type" value="Genomic_DNA"/>
</dbReference>
<dbReference type="InterPro" id="IPR051056">
    <property type="entry name" value="Glycosyl_Hydrolase_73"/>
</dbReference>
<feature type="domain" description="SH3b" evidence="4">
    <location>
        <begin position="154"/>
        <end position="223"/>
    </location>
</feature>
<dbReference type="GO" id="GO:0004040">
    <property type="term" value="F:amidase activity"/>
    <property type="evidence" value="ECO:0007669"/>
    <property type="project" value="InterPro"/>
</dbReference>
<dbReference type="PANTHER" id="PTHR33308">
    <property type="entry name" value="PEPTIDOGLYCAN HYDROLASE FLGJ"/>
    <property type="match status" value="1"/>
</dbReference>
<evidence type="ECO:0000313" key="5">
    <source>
        <dbReference type="EMBL" id="TNK89715.1"/>
    </source>
</evidence>
<proteinExistence type="inferred from homology"/>
<protein>
    <recommendedName>
        <fullName evidence="4">SH3b domain-containing protein</fullName>
    </recommendedName>
</protein>
<dbReference type="Pfam" id="PF08460">
    <property type="entry name" value="SH3_5"/>
    <property type="match status" value="1"/>
</dbReference>
<feature type="compositionally biased region" description="Basic residues" evidence="3">
    <location>
        <begin position="1"/>
        <end position="10"/>
    </location>
</feature>
<dbReference type="Proteomes" id="UP000313312">
    <property type="component" value="Unassembled WGS sequence"/>
</dbReference>